<dbReference type="Proteomes" id="UP000522313">
    <property type="component" value="Unassembled WGS sequence"/>
</dbReference>
<evidence type="ECO:0000259" key="1">
    <source>
        <dbReference type="PROSITE" id="PS50828"/>
    </source>
</evidence>
<feature type="domain" description="Smr" evidence="1">
    <location>
        <begin position="86"/>
        <end position="174"/>
    </location>
</feature>
<dbReference type="Gene3D" id="3.30.1370.110">
    <property type="match status" value="1"/>
</dbReference>
<dbReference type="PANTHER" id="PTHR35562">
    <property type="entry name" value="DNA ENDONUCLEASE SMRA-RELATED"/>
    <property type="match status" value="1"/>
</dbReference>
<comment type="caution">
    <text evidence="2">The sequence shown here is derived from an EMBL/GenBank/DDBJ whole genome shotgun (WGS) entry which is preliminary data.</text>
</comment>
<sequence length="177" mass="18803">MAARRLGPDEEALWARVRATVRAMPGRKAAAPSPERLPLPAPATGMTVAGVPTPPPSHARREPGHTLDGGWDRRLASGVVAPDRTIDLHGHTLASAHAALEIGLGQALMHGDRVILLITGKPPRPESQRPHARGAIRAAIPDWLRLSAFSGAIAAVRNAHPRHGGAGALYVVLRRRR</sequence>
<accession>A0A7X0JFI5</accession>
<dbReference type="InterPro" id="IPR036063">
    <property type="entry name" value="Smr_dom_sf"/>
</dbReference>
<evidence type="ECO:0000313" key="3">
    <source>
        <dbReference type="Proteomes" id="UP000522313"/>
    </source>
</evidence>
<organism evidence="2 3">
    <name type="scientific">Sphingomonas endophytica</name>
    <dbReference type="NCBI Taxonomy" id="869719"/>
    <lineage>
        <taxon>Bacteria</taxon>
        <taxon>Pseudomonadati</taxon>
        <taxon>Pseudomonadota</taxon>
        <taxon>Alphaproteobacteria</taxon>
        <taxon>Sphingomonadales</taxon>
        <taxon>Sphingomonadaceae</taxon>
        <taxon>Sphingomonas</taxon>
    </lineage>
</organism>
<reference evidence="2 3" key="2">
    <citation type="submission" date="2020-08" db="EMBL/GenBank/DDBJ databases">
        <authorList>
            <person name="Partida-Martinez L."/>
            <person name="Huntemann M."/>
            <person name="Clum A."/>
            <person name="Wang J."/>
            <person name="Palaniappan K."/>
            <person name="Ritter S."/>
            <person name="Chen I.-M."/>
            <person name="Stamatis D."/>
            <person name="Reddy T."/>
            <person name="O'Malley R."/>
            <person name="Daum C."/>
            <person name="Shapiro N."/>
            <person name="Ivanova N."/>
            <person name="Kyrpides N."/>
            <person name="Woyke T."/>
        </authorList>
    </citation>
    <scope>NUCLEOTIDE SEQUENCE [LARGE SCALE GENOMIC DNA]</scope>
    <source>
        <strain evidence="2 3">AS3.13</strain>
    </source>
</reference>
<dbReference type="PROSITE" id="PS50828">
    <property type="entry name" value="SMR"/>
    <property type="match status" value="1"/>
</dbReference>
<proteinExistence type="predicted"/>
<dbReference type="Pfam" id="PF01713">
    <property type="entry name" value="Smr"/>
    <property type="match status" value="1"/>
</dbReference>
<reference evidence="2 3" key="1">
    <citation type="submission" date="2020-08" db="EMBL/GenBank/DDBJ databases">
        <title>The Agave Microbiome: Exploring the role of microbial communities in plant adaptations to desert environments.</title>
        <authorList>
            <person name="Partida-Martinez L.P."/>
        </authorList>
    </citation>
    <scope>NUCLEOTIDE SEQUENCE [LARGE SCALE GENOMIC DNA]</scope>
    <source>
        <strain evidence="2 3">AS3.13</strain>
    </source>
</reference>
<keyword evidence="2" id="KW-0378">Hydrolase</keyword>
<name>A0A7X0JFI5_9SPHN</name>
<gene>
    <name evidence="2" type="ORF">F4693_002788</name>
</gene>
<dbReference type="RefSeq" id="WP_311770350.1">
    <property type="nucleotide sequence ID" value="NZ_JACHBT010000015.1"/>
</dbReference>
<protein>
    <submittedName>
        <fullName evidence="2">DNA-nicking Smr family endonuclease</fullName>
    </submittedName>
</protein>
<dbReference type="PANTHER" id="PTHR35562:SF2">
    <property type="entry name" value="DNA ENDONUCLEASE SMRA-RELATED"/>
    <property type="match status" value="1"/>
</dbReference>
<dbReference type="SUPFAM" id="SSF160443">
    <property type="entry name" value="SMR domain-like"/>
    <property type="match status" value="1"/>
</dbReference>
<dbReference type="GO" id="GO:0004519">
    <property type="term" value="F:endonuclease activity"/>
    <property type="evidence" value="ECO:0007669"/>
    <property type="project" value="UniProtKB-KW"/>
</dbReference>
<keyword evidence="2" id="KW-0255">Endonuclease</keyword>
<evidence type="ECO:0000313" key="2">
    <source>
        <dbReference type="EMBL" id="MBB6505792.1"/>
    </source>
</evidence>
<dbReference type="InterPro" id="IPR002625">
    <property type="entry name" value="Smr_dom"/>
</dbReference>
<keyword evidence="2" id="KW-0540">Nuclease</keyword>
<dbReference type="EMBL" id="JACHBT010000015">
    <property type="protein sequence ID" value="MBB6505792.1"/>
    <property type="molecule type" value="Genomic_DNA"/>
</dbReference>
<dbReference type="AlphaFoldDB" id="A0A7X0JFI5"/>